<evidence type="ECO:0000313" key="2">
    <source>
        <dbReference type="EMBL" id="MBB5760194.1"/>
    </source>
</evidence>
<protein>
    <submittedName>
        <fullName evidence="2">Uncharacterized protein</fullName>
    </submittedName>
</protein>
<evidence type="ECO:0000313" key="3">
    <source>
        <dbReference type="Proteomes" id="UP000583454"/>
    </source>
</evidence>
<feature type="signal peptide" evidence="1">
    <location>
        <begin position="1"/>
        <end position="19"/>
    </location>
</feature>
<dbReference type="RefSeq" id="WP_312886114.1">
    <property type="nucleotide sequence ID" value="NZ_JACHOP010000037.1"/>
</dbReference>
<keyword evidence="3" id="KW-1185">Reference proteome</keyword>
<comment type="caution">
    <text evidence="2">The sequence shown here is derived from an EMBL/GenBank/DDBJ whole genome shotgun (WGS) entry which is preliminary data.</text>
</comment>
<feature type="chain" id="PRO_5032591740" evidence="1">
    <location>
        <begin position="20"/>
        <end position="153"/>
    </location>
</feature>
<reference evidence="2 3" key="1">
    <citation type="submission" date="2020-08" db="EMBL/GenBank/DDBJ databases">
        <title>Genomic Encyclopedia of Type Strains, Phase IV (KMG-IV): sequencing the most valuable type-strain genomes for metagenomic binning, comparative biology and taxonomic classification.</title>
        <authorList>
            <person name="Goeker M."/>
        </authorList>
    </citation>
    <scope>NUCLEOTIDE SEQUENCE [LARGE SCALE GENOMIC DNA]</scope>
    <source>
        <strain evidence="2 3">DSM 2163</strain>
    </source>
</reference>
<proteinExistence type="predicted"/>
<accession>A0A840ZST5</accession>
<dbReference type="Proteomes" id="UP000583454">
    <property type="component" value="Unassembled WGS sequence"/>
</dbReference>
<name>A0A840ZST5_9HYPH</name>
<dbReference type="EMBL" id="JACHOP010000037">
    <property type="protein sequence ID" value="MBB5760194.1"/>
    <property type="molecule type" value="Genomic_DNA"/>
</dbReference>
<organism evidence="2 3">
    <name type="scientific">Methylorubrum rhodinum</name>
    <dbReference type="NCBI Taxonomy" id="29428"/>
    <lineage>
        <taxon>Bacteria</taxon>
        <taxon>Pseudomonadati</taxon>
        <taxon>Pseudomonadota</taxon>
        <taxon>Alphaproteobacteria</taxon>
        <taxon>Hyphomicrobiales</taxon>
        <taxon>Methylobacteriaceae</taxon>
        <taxon>Methylorubrum</taxon>
    </lineage>
</organism>
<dbReference type="AlphaFoldDB" id="A0A840ZST5"/>
<sequence length="153" mass="16424">MRRAALLILFALVPATVRAAPEGVPPGGIDNWADLRALFVRCWTVPKGTEGSLIAFQFLLSPDGGMRGPPRVVGKRLAGDADAQKRFSEAAYAPFSRCLPATLTPGFKALLGETLIHLSYVNRPRMPARNLGAAMTIFSDEAQREAEHTGAPP</sequence>
<keyword evidence="1" id="KW-0732">Signal</keyword>
<evidence type="ECO:0000256" key="1">
    <source>
        <dbReference type="SAM" id="SignalP"/>
    </source>
</evidence>
<gene>
    <name evidence="2" type="ORF">HNR00_004940</name>
</gene>